<dbReference type="RefSeq" id="YP_009114949.1">
    <property type="nucleotide sequence ID" value="NC_026105.1"/>
</dbReference>
<dbReference type="PANTHER" id="PTHR11410">
    <property type="entry name" value="ATP SYNTHASE SUBUNIT A"/>
    <property type="match status" value="1"/>
</dbReference>
<organism evidence="15">
    <name type="scientific">Goniurosaurus luii</name>
    <dbReference type="NCBI Taxonomy" id="427908"/>
    <lineage>
        <taxon>Eukaryota</taxon>
        <taxon>Metazoa</taxon>
        <taxon>Chordata</taxon>
        <taxon>Craniata</taxon>
        <taxon>Vertebrata</taxon>
        <taxon>Euteleostomi</taxon>
        <taxon>Lepidosauria</taxon>
        <taxon>Squamata</taxon>
        <taxon>Bifurcata</taxon>
        <taxon>Gekkota</taxon>
        <taxon>Eublepharidae</taxon>
        <taxon>Eublepharinae</taxon>
        <taxon>Goniurosaurus</taxon>
    </lineage>
</organism>
<geneLocation type="mitochondrion" evidence="15"/>
<accession>A0A0A7JTE2</accession>
<comment type="subunit">
    <text evidence="12">Component of the ATP synthase complex composed at least of ATP5F1A/subunit alpha, ATP5F1B/subunit beta, ATP5MC1/subunit c (homooctomer), MT-ATP6/subunit a, MT-ATP8/subunit 8, ATP5ME/subunit e, ATP5MF/subunit f, ATP5MG/subunit g, ATP5MK/subunit k, ATP5MJ/subunit j, ATP5F1C/subunit gamma, ATP5F1D/subunit delta, ATP5F1E/subunit epsilon, ATP5PF/subunit F6, ATP5PB/subunit b, ATP5PD/subunit d, ATP5PO/subunit OSCP. ATP synthase complex consists of a soluble F(1) head domain (subunits alpha(3) and beta(3)) - the catalytic core - and a membrane F(0) domain - the membrane proton channel (subunits c, a, 8, e, f, g, k and j). These two domains are linked by a central stalk (subunits gamma, delta, and epsilon) rotating inside the F1 region and a stationary peripheral stalk (subunits F6, b, d, and OSCP). Interacts with DNAJC30; interaction is direct.</text>
</comment>
<protein>
    <recommendedName>
        <fullName evidence="13">ATP synthase subunit a</fullName>
    </recommendedName>
</protein>
<evidence type="ECO:0000256" key="4">
    <source>
        <dbReference type="ARBA" id="ARBA00022547"/>
    </source>
</evidence>
<feature type="transmembrane region" description="Helical" evidence="14">
    <location>
        <begin position="12"/>
        <end position="32"/>
    </location>
</feature>
<dbReference type="GO" id="GO:0046933">
    <property type="term" value="F:proton-transporting ATP synthase activity, rotational mechanism"/>
    <property type="evidence" value="ECO:0007669"/>
    <property type="project" value="TreeGrafter"/>
</dbReference>
<dbReference type="GO" id="GO:0005743">
    <property type="term" value="C:mitochondrial inner membrane"/>
    <property type="evidence" value="ECO:0007669"/>
    <property type="project" value="UniProtKB-SubCell"/>
</dbReference>
<keyword evidence="3" id="KW-0813">Transport</keyword>
<evidence type="ECO:0000256" key="3">
    <source>
        <dbReference type="ARBA" id="ARBA00022448"/>
    </source>
</evidence>
<dbReference type="InterPro" id="IPR035908">
    <property type="entry name" value="F0_ATP_A_sf"/>
</dbReference>
<dbReference type="CTD" id="4508"/>
<keyword evidence="7 14" id="KW-1133">Transmembrane helix</keyword>
<keyword evidence="8" id="KW-0406">Ion transport</keyword>
<evidence type="ECO:0000256" key="9">
    <source>
        <dbReference type="ARBA" id="ARBA00023136"/>
    </source>
</evidence>
<evidence type="ECO:0000256" key="6">
    <source>
        <dbReference type="ARBA" id="ARBA00022781"/>
    </source>
</evidence>
<dbReference type="InterPro" id="IPR000568">
    <property type="entry name" value="ATP_synth_F0_asu"/>
</dbReference>
<name>A0A0A7JTE2_9SAUR</name>
<dbReference type="CDD" id="cd00310">
    <property type="entry name" value="ATP-synt_Fo_a_6"/>
    <property type="match status" value="1"/>
</dbReference>
<comment type="subcellular location">
    <subcellularLocation>
        <location evidence="1">Membrane</location>
        <topology evidence="1">Multi-pass membrane protein</topology>
    </subcellularLocation>
    <subcellularLocation>
        <location evidence="13">Mitochondrion inner membrane</location>
        <topology evidence="13">Multi-pass membrane protein</topology>
    </subcellularLocation>
</comment>
<dbReference type="GeneID" id="22833533"/>
<keyword evidence="9 14" id="KW-0472">Membrane</keyword>
<keyword evidence="6" id="KW-0375">Hydrogen ion transport</keyword>
<evidence type="ECO:0000256" key="14">
    <source>
        <dbReference type="SAM" id="Phobius"/>
    </source>
</evidence>
<comment type="similarity">
    <text evidence="2">Belongs to the ATPase A chain family.</text>
</comment>
<feature type="transmembrane region" description="Helical" evidence="14">
    <location>
        <begin position="170"/>
        <end position="198"/>
    </location>
</feature>
<keyword evidence="15" id="KW-0496">Mitochondrion</keyword>
<dbReference type="InterPro" id="IPR045083">
    <property type="entry name" value="ATP_synth_F0_asu_bact/mt"/>
</dbReference>
<feature type="transmembrane region" description="Helical" evidence="14">
    <location>
        <begin position="204"/>
        <end position="222"/>
    </location>
</feature>
<feature type="transmembrane region" description="Helical" evidence="14">
    <location>
        <begin position="98"/>
        <end position="117"/>
    </location>
</feature>
<reference evidence="15" key="1">
    <citation type="submission" date="2014-09" db="EMBL/GenBank/DDBJ databases">
        <title>Complete mitochondrial genome of Goniurosaurus luii.</title>
        <authorList>
            <person name="Qin X."/>
            <person name="Hou L."/>
            <person name="Yang X."/>
            <person name="Zhang Y."/>
        </authorList>
    </citation>
    <scope>NUCLEOTIDE SEQUENCE</scope>
</reference>
<evidence type="ECO:0000256" key="7">
    <source>
        <dbReference type="ARBA" id="ARBA00022989"/>
    </source>
</evidence>
<evidence type="ECO:0000256" key="10">
    <source>
        <dbReference type="ARBA" id="ARBA00023310"/>
    </source>
</evidence>
<evidence type="ECO:0000256" key="12">
    <source>
        <dbReference type="ARBA" id="ARBA00063051"/>
    </source>
</evidence>
<dbReference type="InterPro" id="IPR023011">
    <property type="entry name" value="ATP_synth_F0_asu_AS"/>
</dbReference>
<dbReference type="EMBL" id="KM455054">
    <property type="protein sequence ID" value="AIZ35727.1"/>
    <property type="molecule type" value="Genomic_DNA"/>
</dbReference>
<evidence type="ECO:0000256" key="1">
    <source>
        <dbReference type="ARBA" id="ARBA00004141"/>
    </source>
</evidence>
<dbReference type="NCBIfam" id="TIGR01131">
    <property type="entry name" value="ATP_synt_6_or_A"/>
    <property type="match status" value="1"/>
</dbReference>
<keyword evidence="10" id="KW-0066">ATP synthesis</keyword>
<evidence type="ECO:0000256" key="8">
    <source>
        <dbReference type="ARBA" id="ARBA00023065"/>
    </source>
</evidence>
<dbReference type="Gene3D" id="1.20.120.220">
    <property type="entry name" value="ATP synthase, F0 complex, subunit A"/>
    <property type="match status" value="1"/>
</dbReference>
<dbReference type="GO" id="GO:0045259">
    <property type="term" value="C:proton-transporting ATP synthase complex"/>
    <property type="evidence" value="ECO:0007669"/>
    <property type="project" value="UniProtKB-KW"/>
</dbReference>
<dbReference type="SUPFAM" id="SSF81336">
    <property type="entry name" value="F1F0 ATP synthase subunit A"/>
    <property type="match status" value="1"/>
</dbReference>
<keyword evidence="5 14" id="KW-0812">Transmembrane</keyword>
<proteinExistence type="inferred from homology"/>
<dbReference type="AlphaFoldDB" id="A0A0A7JTE2"/>
<feature type="transmembrane region" description="Helical" evidence="14">
    <location>
        <begin position="68"/>
        <end position="86"/>
    </location>
</feature>
<comment type="catalytic activity">
    <reaction evidence="11">
        <text>H(+)(in) = H(+)(out)</text>
        <dbReference type="Rhea" id="RHEA:34979"/>
        <dbReference type="ChEBI" id="CHEBI:15378"/>
    </reaction>
</comment>
<dbReference type="PANTHER" id="PTHR11410:SF0">
    <property type="entry name" value="ATP SYNTHASE SUBUNIT A"/>
    <property type="match status" value="1"/>
</dbReference>
<evidence type="ECO:0000256" key="13">
    <source>
        <dbReference type="RuleBase" id="RU004450"/>
    </source>
</evidence>
<gene>
    <name evidence="15" type="primary">ATP6</name>
</gene>
<sequence length="226" mass="24982">MILNLFDQFSTPIMLGFPLTLLALLMPTLLLSPQTTIVTNRLATIQSWTMKLYIKQLMSPVNPPAHKWSITLLTLMTFLILLNLLGLLPYTFTPTTQLALNMALAIPFWLMTVLSGLRNAPTNSLGHLLPMGTPTILIPPLILIETISLFIRPLALGVRLTANLTAGHLLMQLISSAALILTSMMPLIAMLTLMTLIMLTLLEMAVAMIQAYVFVLLITLYLQENS</sequence>
<dbReference type="PRINTS" id="PR00123">
    <property type="entry name" value="ATPASEA"/>
</dbReference>
<keyword evidence="4" id="KW-0138">CF(0)</keyword>
<evidence type="ECO:0000256" key="2">
    <source>
        <dbReference type="ARBA" id="ARBA00006810"/>
    </source>
</evidence>
<evidence type="ECO:0000256" key="5">
    <source>
        <dbReference type="ARBA" id="ARBA00022692"/>
    </source>
</evidence>
<evidence type="ECO:0000256" key="11">
    <source>
        <dbReference type="ARBA" id="ARBA00024169"/>
    </source>
</evidence>
<feature type="transmembrane region" description="Helical" evidence="14">
    <location>
        <begin position="137"/>
        <end position="158"/>
    </location>
</feature>
<dbReference type="Pfam" id="PF00119">
    <property type="entry name" value="ATP-synt_A"/>
    <property type="match status" value="1"/>
</dbReference>
<evidence type="ECO:0000313" key="15">
    <source>
        <dbReference type="EMBL" id="AIZ35727.1"/>
    </source>
</evidence>
<dbReference type="PROSITE" id="PS00449">
    <property type="entry name" value="ATPASE_A"/>
    <property type="match status" value="1"/>
</dbReference>